<feature type="region of interest" description="Disordered" evidence="1">
    <location>
        <begin position="461"/>
        <end position="495"/>
    </location>
</feature>
<name>A0A4P9XT63_9FUNG</name>
<feature type="compositionally biased region" description="Polar residues" evidence="1">
    <location>
        <begin position="162"/>
        <end position="172"/>
    </location>
</feature>
<gene>
    <name evidence="2" type="ORF">THASP1DRAFT_28854</name>
</gene>
<evidence type="ECO:0000313" key="3">
    <source>
        <dbReference type="Proteomes" id="UP000271241"/>
    </source>
</evidence>
<feature type="compositionally biased region" description="Acidic residues" evidence="1">
    <location>
        <begin position="477"/>
        <end position="495"/>
    </location>
</feature>
<feature type="compositionally biased region" description="Acidic residues" evidence="1">
    <location>
        <begin position="173"/>
        <end position="187"/>
    </location>
</feature>
<dbReference type="EMBL" id="KZ992520">
    <property type="protein sequence ID" value="RKP09354.1"/>
    <property type="molecule type" value="Genomic_DNA"/>
</dbReference>
<feature type="compositionally biased region" description="Basic and acidic residues" evidence="1">
    <location>
        <begin position="255"/>
        <end position="265"/>
    </location>
</feature>
<proteinExistence type="predicted"/>
<dbReference type="AlphaFoldDB" id="A0A4P9XT63"/>
<sequence>MSQKRRRATRSTASPAVRTPAGTPIGTPVARPGQVVPVAQLAASPTVRGLQASSPFPRRSSSLLVAPTPAKRRTRNEELSRLERQMAALDDQDGSYTYASDQSDDSDEQSEKSARLPAPLQSDTSKRDLNTSENGVKIEKIAGGTQESQPAVVQPDKGQASEPATVSRNENILDTESEYTGSEESDCGGDSRGVKSRHSLAVTSRSAGRRKKQRTLPATSRWPKPEMARESIWASPQSANANAQERWRLAKKNDSVKGRHEEHRSCQVAQDVHNTGRLATSERQKQAIHELDELTGTNASGTAHMPAQAVLDVNAEAERHQALVWQLQQMVQHTWQNLAQARLEKQMAEAMQSNAMNDKDTGASNVATELPSIPAIPPPYVSALADDLLDRLRDLLLTLVKLRRQGPSDRGRSMASTWRTVCAAARLSDWPGEVVDRVEARMLENFGEVYATEFLETRKRGKARQSRLRCNERTDESNSESDSDIVNESDTEVEL</sequence>
<feature type="compositionally biased region" description="Basic and acidic residues" evidence="1">
    <location>
        <begin position="75"/>
        <end position="84"/>
    </location>
</feature>
<dbReference type="Proteomes" id="UP000271241">
    <property type="component" value="Unassembled WGS sequence"/>
</dbReference>
<feature type="region of interest" description="Disordered" evidence="1">
    <location>
        <begin position="255"/>
        <end position="276"/>
    </location>
</feature>
<reference evidence="3" key="1">
    <citation type="journal article" date="2018" name="Nat. Microbiol.">
        <title>Leveraging single-cell genomics to expand the fungal tree of life.</title>
        <authorList>
            <person name="Ahrendt S.R."/>
            <person name="Quandt C.A."/>
            <person name="Ciobanu D."/>
            <person name="Clum A."/>
            <person name="Salamov A."/>
            <person name="Andreopoulos B."/>
            <person name="Cheng J.F."/>
            <person name="Woyke T."/>
            <person name="Pelin A."/>
            <person name="Henrissat B."/>
            <person name="Reynolds N.K."/>
            <person name="Benny G.L."/>
            <person name="Smith M.E."/>
            <person name="James T.Y."/>
            <person name="Grigoriev I.V."/>
        </authorList>
    </citation>
    <scope>NUCLEOTIDE SEQUENCE [LARGE SCALE GENOMIC DNA]</scope>
    <source>
        <strain evidence="3">RSA 1356</strain>
    </source>
</reference>
<protein>
    <submittedName>
        <fullName evidence="2">Uncharacterized protein</fullName>
    </submittedName>
</protein>
<feature type="compositionally biased region" description="Low complexity" evidence="1">
    <location>
        <begin position="10"/>
        <end position="19"/>
    </location>
</feature>
<evidence type="ECO:0000256" key="1">
    <source>
        <dbReference type="SAM" id="MobiDB-lite"/>
    </source>
</evidence>
<accession>A0A4P9XT63</accession>
<feature type="region of interest" description="Disordered" evidence="1">
    <location>
        <begin position="1"/>
        <end position="31"/>
    </location>
</feature>
<feature type="compositionally biased region" description="Basic and acidic residues" evidence="1">
    <location>
        <begin position="124"/>
        <end position="140"/>
    </location>
</feature>
<evidence type="ECO:0000313" key="2">
    <source>
        <dbReference type="EMBL" id="RKP09354.1"/>
    </source>
</evidence>
<organism evidence="2 3">
    <name type="scientific">Thamnocephalis sphaerospora</name>
    <dbReference type="NCBI Taxonomy" id="78915"/>
    <lineage>
        <taxon>Eukaryota</taxon>
        <taxon>Fungi</taxon>
        <taxon>Fungi incertae sedis</taxon>
        <taxon>Zoopagomycota</taxon>
        <taxon>Zoopagomycotina</taxon>
        <taxon>Zoopagomycetes</taxon>
        <taxon>Zoopagales</taxon>
        <taxon>Sigmoideomycetaceae</taxon>
        <taxon>Thamnocephalis</taxon>
    </lineage>
</organism>
<feature type="compositionally biased region" description="Low complexity" evidence="1">
    <location>
        <begin position="53"/>
        <end position="64"/>
    </location>
</feature>
<feature type="region of interest" description="Disordered" evidence="1">
    <location>
        <begin position="44"/>
        <end position="228"/>
    </location>
</feature>
<keyword evidence="3" id="KW-1185">Reference proteome</keyword>